<protein>
    <submittedName>
        <fullName evidence="4">Sugar transferase</fullName>
    </submittedName>
</protein>
<evidence type="ECO:0000313" key="5">
    <source>
        <dbReference type="Proteomes" id="UP000019151"/>
    </source>
</evidence>
<keyword evidence="4" id="KW-0808">Transferase</keyword>
<feature type="transmembrane region" description="Helical" evidence="2">
    <location>
        <begin position="20"/>
        <end position="45"/>
    </location>
</feature>
<evidence type="ECO:0000256" key="1">
    <source>
        <dbReference type="ARBA" id="ARBA00006464"/>
    </source>
</evidence>
<dbReference type="InParanoid" id="W0RJS5"/>
<accession>W0RJS5</accession>
<reference evidence="4 5" key="1">
    <citation type="journal article" date="2014" name="Genome Announc.">
        <title>Genome Sequence and Methylome of Soil Bacterium Gemmatirosa kalamazoonensis KBS708T, a Member of the Rarely Cultivated Gemmatimonadetes Phylum.</title>
        <authorList>
            <person name="Debruyn J.M."/>
            <person name="Radosevich M."/>
            <person name="Wommack K.E."/>
            <person name="Polson S.W."/>
            <person name="Hauser L.J."/>
            <person name="Fawaz M.N."/>
            <person name="Korlach J."/>
            <person name="Tsai Y.C."/>
        </authorList>
    </citation>
    <scope>NUCLEOTIDE SEQUENCE [LARGE SCALE GENOMIC DNA]</scope>
    <source>
        <strain evidence="4 5">KBS708</strain>
    </source>
</reference>
<dbReference type="InterPro" id="IPR003362">
    <property type="entry name" value="Bact_transf"/>
</dbReference>
<gene>
    <name evidence="4" type="ORF">J421_3494</name>
</gene>
<keyword evidence="2" id="KW-0812">Transmembrane</keyword>
<dbReference type="Pfam" id="PF02397">
    <property type="entry name" value="Bac_transf"/>
    <property type="match status" value="1"/>
</dbReference>
<dbReference type="GO" id="GO:0016780">
    <property type="term" value="F:phosphotransferase activity, for other substituted phosphate groups"/>
    <property type="evidence" value="ECO:0007669"/>
    <property type="project" value="TreeGrafter"/>
</dbReference>
<keyword evidence="2" id="KW-0472">Membrane</keyword>
<dbReference type="PANTHER" id="PTHR30576">
    <property type="entry name" value="COLANIC BIOSYNTHESIS UDP-GLUCOSE LIPID CARRIER TRANSFERASE"/>
    <property type="match status" value="1"/>
</dbReference>
<comment type="similarity">
    <text evidence="1">Belongs to the bacterial sugar transferase family.</text>
</comment>
<sequence>MIVPPAPRRWDDPLKRAVDVVAAAGLLVVASPVIAAVALAVRVKLGSPVLFRQRRAGRGGEPFELLKFRTMRPAPPGPWTAATDADRLTPLGKALRRWSLDELPQLVNVLRGDMSLVGPRPLPVEYLPRYSSAQIRRHAVLPGVTGWAQVNGRNDTDWSRRLQHDVWYVDHRSLALDLRILARTAYQVVRPHGVSQPGQATMTEFTGTEFTGE</sequence>
<proteinExistence type="inferred from homology"/>
<dbReference type="eggNOG" id="COG2148">
    <property type="taxonomic scope" value="Bacteria"/>
</dbReference>
<dbReference type="HOGENOM" id="CLU_024920_1_4_0"/>
<keyword evidence="2" id="KW-1133">Transmembrane helix</keyword>
<dbReference type="KEGG" id="gba:J421_3494"/>
<dbReference type="Proteomes" id="UP000019151">
    <property type="component" value="Chromosome"/>
</dbReference>
<dbReference type="FunCoup" id="W0RJS5">
    <property type="interactions" value="81"/>
</dbReference>
<evidence type="ECO:0000259" key="3">
    <source>
        <dbReference type="Pfam" id="PF02397"/>
    </source>
</evidence>
<evidence type="ECO:0000313" key="4">
    <source>
        <dbReference type="EMBL" id="AHG91031.1"/>
    </source>
</evidence>
<feature type="domain" description="Bacterial sugar transferase" evidence="3">
    <location>
        <begin position="15"/>
        <end position="189"/>
    </location>
</feature>
<dbReference type="EMBL" id="CP007128">
    <property type="protein sequence ID" value="AHG91031.1"/>
    <property type="molecule type" value="Genomic_DNA"/>
</dbReference>
<evidence type="ECO:0000256" key="2">
    <source>
        <dbReference type="SAM" id="Phobius"/>
    </source>
</evidence>
<keyword evidence="5" id="KW-1185">Reference proteome</keyword>
<organism evidence="4 5">
    <name type="scientific">Gemmatirosa kalamazoonensis</name>
    <dbReference type="NCBI Taxonomy" id="861299"/>
    <lineage>
        <taxon>Bacteria</taxon>
        <taxon>Pseudomonadati</taxon>
        <taxon>Gemmatimonadota</taxon>
        <taxon>Gemmatimonadia</taxon>
        <taxon>Gemmatimonadales</taxon>
        <taxon>Gemmatimonadaceae</taxon>
        <taxon>Gemmatirosa</taxon>
    </lineage>
</organism>
<dbReference type="AlphaFoldDB" id="W0RJS5"/>
<dbReference type="PANTHER" id="PTHR30576:SF8">
    <property type="entry name" value="UNDECAPRENYL-PHOSPHATE GALACTOSE PHOSPHOTRANSFERASE"/>
    <property type="match status" value="1"/>
</dbReference>
<dbReference type="RefSeq" id="WP_312845221.1">
    <property type="nucleotide sequence ID" value="NZ_CP007128.1"/>
</dbReference>
<dbReference type="PATRIC" id="fig|861299.3.peg.3546"/>
<dbReference type="STRING" id="861299.J421_3494"/>
<name>W0RJS5_9BACT</name>